<evidence type="ECO:0000313" key="2">
    <source>
        <dbReference type="Proteomes" id="UP001055125"/>
    </source>
</evidence>
<dbReference type="SUPFAM" id="SSF51735">
    <property type="entry name" value="NAD(P)-binding Rossmann-fold domains"/>
    <property type="match status" value="1"/>
</dbReference>
<dbReference type="Pfam" id="PF00106">
    <property type="entry name" value="adh_short"/>
    <property type="match status" value="1"/>
</dbReference>
<gene>
    <name evidence="1" type="ORF">OCOJLMKI_3357</name>
</gene>
<accession>A0ABQ4S0Z0</accession>
<keyword evidence="2" id="KW-1185">Reference proteome</keyword>
<reference evidence="1" key="1">
    <citation type="journal article" date="2021" name="Front. Microbiol.">
        <title>Comprehensive Comparative Genomics and Phenotyping of Methylobacterium Species.</title>
        <authorList>
            <person name="Alessa O."/>
            <person name="Ogura Y."/>
            <person name="Fujitani Y."/>
            <person name="Takami H."/>
            <person name="Hayashi T."/>
            <person name="Sahin N."/>
            <person name="Tani A."/>
        </authorList>
    </citation>
    <scope>NUCLEOTIDE SEQUENCE</scope>
    <source>
        <strain evidence="1">DSM 19015</strain>
    </source>
</reference>
<protein>
    <recommendedName>
        <fullName evidence="3">Short-chain dehydrogenase</fullName>
    </recommendedName>
</protein>
<dbReference type="Proteomes" id="UP001055125">
    <property type="component" value="Unassembled WGS sequence"/>
</dbReference>
<sequence>MSNVILVTGASSGFGRLIANALAAAGYRVYPSMRDLTGHNAGQRPRAT</sequence>
<dbReference type="RefSeq" id="WP_238245259.1">
    <property type="nucleotide sequence ID" value="NZ_BPQP01000056.1"/>
</dbReference>
<dbReference type="EMBL" id="BPQP01000056">
    <property type="protein sequence ID" value="GJD96139.1"/>
    <property type="molecule type" value="Genomic_DNA"/>
</dbReference>
<dbReference type="InterPro" id="IPR002347">
    <property type="entry name" value="SDR_fam"/>
</dbReference>
<dbReference type="InterPro" id="IPR036291">
    <property type="entry name" value="NAD(P)-bd_dom_sf"/>
</dbReference>
<organism evidence="1 2">
    <name type="scientific">Methylobacterium iners</name>
    <dbReference type="NCBI Taxonomy" id="418707"/>
    <lineage>
        <taxon>Bacteria</taxon>
        <taxon>Pseudomonadati</taxon>
        <taxon>Pseudomonadota</taxon>
        <taxon>Alphaproteobacteria</taxon>
        <taxon>Hyphomicrobiales</taxon>
        <taxon>Methylobacteriaceae</taxon>
        <taxon>Methylobacterium</taxon>
    </lineage>
</organism>
<proteinExistence type="predicted"/>
<evidence type="ECO:0000313" key="1">
    <source>
        <dbReference type="EMBL" id="GJD96139.1"/>
    </source>
</evidence>
<name>A0ABQ4S0Z0_9HYPH</name>
<reference evidence="1" key="2">
    <citation type="submission" date="2021-08" db="EMBL/GenBank/DDBJ databases">
        <authorList>
            <person name="Tani A."/>
            <person name="Ola A."/>
            <person name="Ogura Y."/>
            <person name="Katsura K."/>
            <person name="Hayashi T."/>
        </authorList>
    </citation>
    <scope>NUCLEOTIDE SEQUENCE</scope>
    <source>
        <strain evidence="1">DSM 19015</strain>
    </source>
</reference>
<comment type="caution">
    <text evidence="1">The sequence shown here is derived from an EMBL/GenBank/DDBJ whole genome shotgun (WGS) entry which is preliminary data.</text>
</comment>
<dbReference type="Gene3D" id="3.40.50.720">
    <property type="entry name" value="NAD(P)-binding Rossmann-like Domain"/>
    <property type="match status" value="1"/>
</dbReference>
<evidence type="ECO:0008006" key="3">
    <source>
        <dbReference type="Google" id="ProtNLM"/>
    </source>
</evidence>